<evidence type="ECO:0000313" key="6">
    <source>
        <dbReference type="Proteomes" id="UP000035721"/>
    </source>
</evidence>
<proteinExistence type="inferred from homology"/>
<dbReference type="EMBL" id="CAJB01000155">
    <property type="protein sequence ID" value="CCH77909.1"/>
    <property type="molecule type" value="Genomic_DNA"/>
</dbReference>
<evidence type="ECO:0000313" key="5">
    <source>
        <dbReference type="EMBL" id="CCH77909.1"/>
    </source>
</evidence>
<dbReference type="Pfam" id="PF19581">
    <property type="entry name" value="Glyoxalase_7"/>
    <property type="match status" value="1"/>
</dbReference>
<reference evidence="5 6" key="1">
    <citation type="journal article" date="2013" name="ISME J.">
        <title>A metabolic model for members of the genus Tetrasphaera involved in enhanced biological phosphorus removal.</title>
        <authorList>
            <person name="Kristiansen R."/>
            <person name="Nguyen H.T.T."/>
            <person name="Saunders A.M."/>
            <person name="Nielsen J.L."/>
            <person name="Wimmer R."/>
            <person name="Le V.Q."/>
            <person name="McIlroy S.J."/>
            <person name="Petrovski S."/>
            <person name="Seviour R.J."/>
            <person name="Calteau A."/>
            <person name="Nielsen K.L."/>
            <person name="Nielsen P.H."/>
        </authorList>
    </citation>
    <scope>NUCLEOTIDE SEQUENCE [LARGE SCALE GENOMIC DNA]</scope>
    <source>
        <strain evidence="5 6">T1-X7</strain>
    </source>
</reference>
<dbReference type="SUPFAM" id="SSF54593">
    <property type="entry name" value="Glyoxalase/Bleomycin resistance protein/Dihydroxybiphenyl dioxygenase"/>
    <property type="match status" value="1"/>
</dbReference>
<comment type="similarity">
    <text evidence="1">Belongs to the bleomycin resistance protein family.</text>
</comment>
<dbReference type="PROSITE" id="PS51819">
    <property type="entry name" value="VOC"/>
    <property type="match status" value="1"/>
</dbReference>
<comment type="caution">
    <text evidence="5">The sequence shown here is derived from an EMBL/GenBank/DDBJ whole genome shotgun (WGS) entry which is preliminary data.</text>
</comment>
<dbReference type="RefSeq" id="WP_048554852.1">
    <property type="nucleotide sequence ID" value="NZ_HF570958.1"/>
</dbReference>
<evidence type="ECO:0000256" key="3">
    <source>
        <dbReference type="ARBA" id="ARBA00023251"/>
    </source>
</evidence>
<dbReference type="InterPro" id="IPR000335">
    <property type="entry name" value="Bleomycin-R"/>
</dbReference>
<dbReference type="AlphaFoldDB" id="A0A077M140"/>
<evidence type="ECO:0000256" key="1">
    <source>
        <dbReference type="ARBA" id="ARBA00011051"/>
    </source>
</evidence>
<dbReference type="InterPro" id="IPR029068">
    <property type="entry name" value="Glyas_Bleomycin-R_OHBP_Dase"/>
</dbReference>
<evidence type="ECO:0000256" key="2">
    <source>
        <dbReference type="ARBA" id="ARBA00021572"/>
    </source>
</evidence>
<dbReference type="GO" id="GO:0046677">
    <property type="term" value="P:response to antibiotic"/>
    <property type="evidence" value="ECO:0007669"/>
    <property type="project" value="UniProtKB-KW"/>
</dbReference>
<dbReference type="InterPro" id="IPR037523">
    <property type="entry name" value="VOC_core"/>
</dbReference>
<sequence length="129" mass="14475">MTTATCAIPILRIFDEALAYEFYRDFLGFRVQWEHRFADDLPLYAEVVRDDVRVHLSGHFGDGTPGSAVIIEVDDVRALHDELSSKRYKHARPGVETQPWGLDLTVSDPFGNRITFLQHVDADAADSGG</sequence>
<keyword evidence="3" id="KW-0046">Antibiotic resistance</keyword>
<name>A0A077M140_9MICO</name>
<dbReference type="STRING" id="1194083.BN12_2380002"/>
<gene>
    <name evidence="5" type="ORF">BN12_2380002</name>
</gene>
<dbReference type="CDD" id="cd08349">
    <property type="entry name" value="BLMA_like"/>
    <property type="match status" value="1"/>
</dbReference>
<keyword evidence="5" id="KW-0560">Oxidoreductase</keyword>
<dbReference type="GO" id="GO:0051213">
    <property type="term" value="F:dioxygenase activity"/>
    <property type="evidence" value="ECO:0007669"/>
    <property type="project" value="UniProtKB-KW"/>
</dbReference>
<dbReference type="Proteomes" id="UP000035721">
    <property type="component" value="Unassembled WGS sequence"/>
</dbReference>
<keyword evidence="6" id="KW-1185">Reference proteome</keyword>
<organism evidence="5 6">
    <name type="scientific">Nostocoides japonicum T1-X7</name>
    <dbReference type="NCBI Taxonomy" id="1194083"/>
    <lineage>
        <taxon>Bacteria</taxon>
        <taxon>Bacillati</taxon>
        <taxon>Actinomycetota</taxon>
        <taxon>Actinomycetes</taxon>
        <taxon>Micrococcales</taxon>
        <taxon>Intrasporangiaceae</taxon>
        <taxon>Nostocoides</taxon>
    </lineage>
</organism>
<dbReference type="OrthoDB" id="9798201at2"/>
<feature type="domain" description="VOC" evidence="4">
    <location>
        <begin position="4"/>
        <end position="119"/>
    </location>
</feature>
<evidence type="ECO:0000259" key="4">
    <source>
        <dbReference type="PROSITE" id="PS51819"/>
    </source>
</evidence>
<dbReference type="Gene3D" id="3.10.180.10">
    <property type="entry name" value="2,3-Dihydroxybiphenyl 1,2-Dioxygenase, domain 1"/>
    <property type="match status" value="1"/>
</dbReference>
<accession>A0A077M140</accession>
<keyword evidence="5" id="KW-0223">Dioxygenase</keyword>
<protein>
    <recommendedName>
        <fullName evidence="2">Bleomycin resistance protein</fullName>
    </recommendedName>
</protein>